<protein>
    <submittedName>
        <fullName evidence="1">Uncharacterized protein</fullName>
    </submittedName>
</protein>
<sequence length="226" mass="25476">MEKFPAEHIIMEYSPGVPERNLKLKELMSTVKMLQDILHAGYTVVNIEDKDANHNPSLDGTLPPMDQVTLRNLAYDERDVKLISEQKLGCPMPEEWVGRFCGASTPEDLSPRSLRCMFGHNTNLWAARSPGLQTLGGRVGLLDLDDPPDKFFVTRTFRAGNEDHIYGMGWRRCFDMDPQWQVRHRCPCTNKDVCGAEEAMVLAASAAGRISSNYVLPSKHASRRML</sequence>
<accession>A0A7R9VX35</accession>
<dbReference type="AlphaFoldDB" id="A0A7R9VX35"/>
<proteinExistence type="predicted"/>
<name>A0A7R9VX35_9CHLO</name>
<dbReference type="EMBL" id="HBEC01041175">
    <property type="protein sequence ID" value="CAD8307506.1"/>
    <property type="molecule type" value="Transcribed_RNA"/>
</dbReference>
<gene>
    <name evidence="1" type="ORF">CEUR00632_LOCUS19153</name>
</gene>
<reference evidence="1" key="1">
    <citation type="submission" date="2021-01" db="EMBL/GenBank/DDBJ databases">
        <authorList>
            <person name="Corre E."/>
            <person name="Pelletier E."/>
            <person name="Niang G."/>
            <person name="Scheremetjew M."/>
            <person name="Finn R."/>
            <person name="Kale V."/>
            <person name="Holt S."/>
            <person name="Cochrane G."/>
            <person name="Meng A."/>
            <person name="Brown T."/>
            <person name="Cohen L."/>
        </authorList>
    </citation>
    <scope>NUCLEOTIDE SEQUENCE</scope>
    <source>
        <strain evidence="1">CCMP219</strain>
    </source>
</reference>
<evidence type="ECO:0000313" key="1">
    <source>
        <dbReference type="EMBL" id="CAD8307506.1"/>
    </source>
</evidence>
<organism evidence="1">
    <name type="scientific">Chlamydomonas euryale</name>
    <dbReference type="NCBI Taxonomy" id="1486919"/>
    <lineage>
        <taxon>Eukaryota</taxon>
        <taxon>Viridiplantae</taxon>
        <taxon>Chlorophyta</taxon>
        <taxon>core chlorophytes</taxon>
        <taxon>Chlorophyceae</taxon>
        <taxon>CS clade</taxon>
        <taxon>Chlamydomonadales</taxon>
        <taxon>Chlamydomonadaceae</taxon>
        <taxon>Chlamydomonas</taxon>
    </lineage>
</organism>